<reference evidence="1 2" key="1">
    <citation type="submission" date="2022-07" db="EMBL/GenBank/DDBJ databases">
        <title>Methylomonas rivi sp. nov., Methylomonas rosea sp. nov., Methylomonas aureus sp. nov. and Methylomonas subterranea sp. nov., four novel methanotrophs isolated from a freshwater creek and the deep terrestrial subsurface.</title>
        <authorList>
            <person name="Abin C."/>
            <person name="Sankaranarayanan K."/>
            <person name="Garner C."/>
            <person name="Sindelar R."/>
            <person name="Kotary K."/>
            <person name="Garner R."/>
            <person name="Barclay S."/>
            <person name="Lawson P."/>
            <person name="Krumholz L."/>
        </authorList>
    </citation>
    <scope>NUCLEOTIDE SEQUENCE [LARGE SCALE GENOMIC DNA]</scope>
    <source>
        <strain evidence="1 2">SURF-2</strain>
    </source>
</reference>
<evidence type="ECO:0008006" key="3">
    <source>
        <dbReference type="Google" id="ProtNLM"/>
    </source>
</evidence>
<keyword evidence="2" id="KW-1185">Reference proteome</keyword>
<name>A0ABT1TH08_9GAMM</name>
<dbReference type="EMBL" id="JANIBJ010000019">
    <property type="protein sequence ID" value="MCQ8104736.1"/>
    <property type="molecule type" value="Genomic_DNA"/>
</dbReference>
<accession>A0ABT1TH08</accession>
<evidence type="ECO:0000313" key="1">
    <source>
        <dbReference type="EMBL" id="MCQ8104736.1"/>
    </source>
</evidence>
<dbReference type="RefSeq" id="WP_256602535.1">
    <property type="nucleotide sequence ID" value="NZ_JANIBJ010000019.1"/>
</dbReference>
<evidence type="ECO:0000313" key="2">
    <source>
        <dbReference type="Proteomes" id="UP001524499"/>
    </source>
</evidence>
<sequence length="265" mass="29804">MTECSGLPAIEVYRLPTGRDLHLDICDNERFLISAAQYLQECFDDLLCKDELLSNYIHQMQSLGLEAVIFGGWARDRLAELINNRHHTSRDIDLVTHGSVSVEQALPSSAIRNPFGGFGTEASSIHLDSWDLPKTFLIRRHRLPVTFEQLPLTADYNVNAVVFKPMQFFHHASLLDSGAVSSLQTRVLDFVADEVAQPLFQAARAIILAVRLQCELSDTVRDFLVSVCNTNERRQVVVDGIRTYCILDLTDSAISFFESVMEDSQ</sequence>
<organism evidence="1 2">
    <name type="scientific">Methylomonas subterranea</name>
    <dbReference type="NCBI Taxonomy" id="2952225"/>
    <lineage>
        <taxon>Bacteria</taxon>
        <taxon>Pseudomonadati</taxon>
        <taxon>Pseudomonadota</taxon>
        <taxon>Gammaproteobacteria</taxon>
        <taxon>Methylococcales</taxon>
        <taxon>Methylococcaceae</taxon>
        <taxon>Methylomonas</taxon>
    </lineage>
</organism>
<gene>
    <name evidence="1" type="ORF">NP590_11520</name>
</gene>
<comment type="caution">
    <text evidence="1">The sequence shown here is derived from an EMBL/GenBank/DDBJ whole genome shotgun (WGS) entry which is preliminary data.</text>
</comment>
<proteinExistence type="predicted"/>
<dbReference type="Proteomes" id="UP001524499">
    <property type="component" value="Unassembled WGS sequence"/>
</dbReference>
<protein>
    <recommendedName>
        <fullName evidence="3">Poly A polymerase head domain-containing protein</fullName>
    </recommendedName>
</protein>